<reference evidence="3 4" key="1">
    <citation type="journal article" date="2019" name="Emerg. Microbes Infect.">
        <title>Comprehensive subspecies identification of 175 nontuberculous mycobacteria species based on 7547 genomic profiles.</title>
        <authorList>
            <person name="Matsumoto Y."/>
            <person name="Kinjo T."/>
            <person name="Motooka D."/>
            <person name="Nabeya D."/>
            <person name="Jung N."/>
            <person name="Uechi K."/>
            <person name="Horii T."/>
            <person name="Iida T."/>
            <person name="Fujita J."/>
            <person name="Nakamura S."/>
        </authorList>
    </citation>
    <scope>NUCLEOTIDE SEQUENCE [LARGE SCALE GENOMIC DNA]</scope>
    <source>
        <strain evidence="3 4">JCM 17322</strain>
    </source>
</reference>
<evidence type="ECO:0000259" key="2">
    <source>
        <dbReference type="Pfam" id="PF24623"/>
    </source>
</evidence>
<feature type="region of interest" description="Disordered" evidence="1">
    <location>
        <begin position="106"/>
        <end position="128"/>
    </location>
</feature>
<sequence length="178" mass="19549">MITSDDILDALTKAAAYDTQHTPKTSSMLVAAWLEHFGRYAPDADRDDLLAAVTEYHREPRDRMLQPADLSGIARAIRRDQLDREPLDSPRRIELEAKAERKAAIDKLGQSWPAEPSTGRPDRPRTGINPLSVRCPFCGADASRPCTIGGVPGVKRADIRKTAHPSRVDAAQKAMAAQ</sequence>
<keyword evidence="4" id="KW-1185">Reference proteome</keyword>
<dbReference type="InterPro" id="IPR056911">
    <property type="entry name" value="Phage_Znf_bind_put"/>
</dbReference>
<dbReference type="AlphaFoldDB" id="A0A7I9XRT9"/>
<dbReference type="Proteomes" id="UP000465361">
    <property type="component" value="Unassembled WGS sequence"/>
</dbReference>
<accession>A0A7I9XRT9</accession>
<name>A0A7I9XRT9_9MYCO</name>
<organism evidence="3 4">
    <name type="scientific">Mycobacterium botniense</name>
    <dbReference type="NCBI Taxonomy" id="84962"/>
    <lineage>
        <taxon>Bacteria</taxon>
        <taxon>Bacillati</taxon>
        <taxon>Actinomycetota</taxon>
        <taxon>Actinomycetes</taxon>
        <taxon>Mycobacteriales</taxon>
        <taxon>Mycobacteriaceae</taxon>
        <taxon>Mycobacterium</taxon>
    </lineage>
</organism>
<dbReference type="EMBL" id="BLKW01000002">
    <property type="protein sequence ID" value="GFG72713.1"/>
    <property type="molecule type" value="Genomic_DNA"/>
</dbReference>
<gene>
    <name evidence="3" type="ORF">MBOT_00780</name>
</gene>
<evidence type="ECO:0000313" key="4">
    <source>
        <dbReference type="Proteomes" id="UP000465361"/>
    </source>
</evidence>
<evidence type="ECO:0000256" key="1">
    <source>
        <dbReference type="SAM" id="MobiDB-lite"/>
    </source>
</evidence>
<protein>
    <recommendedName>
        <fullName evidence="2">DNA-binding phage zinc finger domain-containing protein</fullName>
    </recommendedName>
</protein>
<evidence type="ECO:0000313" key="3">
    <source>
        <dbReference type="EMBL" id="GFG72713.1"/>
    </source>
</evidence>
<feature type="domain" description="DNA-binding phage zinc finger" evidence="2">
    <location>
        <begin position="122"/>
        <end position="176"/>
    </location>
</feature>
<comment type="caution">
    <text evidence="3">The sequence shown here is derived from an EMBL/GenBank/DDBJ whole genome shotgun (WGS) entry which is preliminary data.</text>
</comment>
<dbReference type="RefSeq" id="WP_163753204.1">
    <property type="nucleotide sequence ID" value="NZ_BLKW01000002.1"/>
</dbReference>
<dbReference type="Pfam" id="PF24623">
    <property type="entry name" value="Phage_zn_bind_8"/>
    <property type="match status" value="1"/>
</dbReference>
<feature type="region of interest" description="Disordered" evidence="1">
    <location>
        <begin position="157"/>
        <end position="178"/>
    </location>
</feature>
<proteinExistence type="predicted"/>